<keyword evidence="4" id="KW-1185">Reference proteome</keyword>
<dbReference type="AlphaFoldDB" id="A0A194X1W8"/>
<dbReference type="KEGG" id="psco:LY89DRAFT_736986"/>
<feature type="compositionally biased region" description="Polar residues" evidence="1">
    <location>
        <begin position="10"/>
        <end position="32"/>
    </location>
</feature>
<feature type="compositionally biased region" description="Basic and acidic residues" evidence="1">
    <location>
        <begin position="465"/>
        <end position="477"/>
    </location>
</feature>
<dbReference type="GeneID" id="28829930"/>
<organism evidence="3 4">
    <name type="scientific">Mollisia scopiformis</name>
    <name type="common">Conifer needle endophyte fungus</name>
    <name type="synonym">Phialocephala scopiformis</name>
    <dbReference type="NCBI Taxonomy" id="149040"/>
    <lineage>
        <taxon>Eukaryota</taxon>
        <taxon>Fungi</taxon>
        <taxon>Dikarya</taxon>
        <taxon>Ascomycota</taxon>
        <taxon>Pezizomycotina</taxon>
        <taxon>Leotiomycetes</taxon>
        <taxon>Helotiales</taxon>
        <taxon>Mollisiaceae</taxon>
        <taxon>Mollisia</taxon>
    </lineage>
</organism>
<dbReference type="InParanoid" id="A0A194X1W8"/>
<name>A0A194X1W8_MOLSC</name>
<dbReference type="Proteomes" id="UP000070700">
    <property type="component" value="Unassembled WGS sequence"/>
</dbReference>
<accession>A0A194X1W8</accession>
<keyword evidence="2" id="KW-0812">Transmembrane</keyword>
<feature type="region of interest" description="Disordered" evidence="1">
    <location>
        <begin position="465"/>
        <end position="496"/>
    </location>
</feature>
<dbReference type="RefSeq" id="XP_018068339.1">
    <property type="nucleotide sequence ID" value="XM_018220204.1"/>
</dbReference>
<evidence type="ECO:0000256" key="1">
    <source>
        <dbReference type="SAM" id="MobiDB-lite"/>
    </source>
</evidence>
<protein>
    <submittedName>
        <fullName evidence="3">Uncharacterized protein</fullName>
    </submittedName>
</protein>
<dbReference type="EMBL" id="KQ947421">
    <property type="protein sequence ID" value="KUJ13984.1"/>
    <property type="molecule type" value="Genomic_DNA"/>
</dbReference>
<feature type="compositionally biased region" description="Basic and acidic residues" evidence="1">
    <location>
        <begin position="486"/>
        <end position="495"/>
    </location>
</feature>
<reference evidence="3 4" key="1">
    <citation type="submission" date="2015-10" db="EMBL/GenBank/DDBJ databases">
        <title>Full genome of DAOMC 229536 Phialocephala scopiformis, a fungal endophyte of spruce producing the potent anti-insectan compound rugulosin.</title>
        <authorList>
            <consortium name="DOE Joint Genome Institute"/>
            <person name="Walker A.K."/>
            <person name="Frasz S.L."/>
            <person name="Seifert K.A."/>
            <person name="Miller J.D."/>
            <person name="Mondo S.J."/>
            <person name="Labutti K."/>
            <person name="Lipzen A."/>
            <person name="Dockter R."/>
            <person name="Kennedy M."/>
            <person name="Grigoriev I.V."/>
            <person name="Spatafora J.W."/>
        </authorList>
    </citation>
    <scope>NUCLEOTIDE SEQUENCE [LARGE SCALE GENOMIC DNA]</scope>
    <source>
        <strain evidence="3 4">CBS 120377</strain>
    </source>
</reference>
<evidence type="ECO:0000313" key="4">
    <source>
        <dbReference type="Proteomes" id="UP000070700"/>
    </source>
</evidence>
<evidence type="ECO:0000313" key="3">
    <source>
        <dbReference type="EMBL" id="KUJ13984.1"/>
    </source>
</evidence>
<feature type="transmembrane region" description="Helical" evidence="2">
    <location>
        <begin position="595"/>
        <end position="618"/>
    </location>
</feature>
<gene>
    <name evidence="3" type="ORF">LY89DRAFT_736986</name>
</gene>
<keyword evidence="2" id="KW-1133">Transmembrane helix</keyword>
<feature type="region of interest" description="Disordered" evidence="1">
    <location>
        <begin position="1"/>
        <end position="35"/>
    </location>
</feature>
<keyword evidence="2" id="KW-0472">Membrane</keyword>
<evidence type="ECO:0000256" key="2">
    <source>
        <dbReference type="SAM" id="Phobius"/>
    </source>
</evidence>
<sequence>MSVRNRHSEISNQSSRTADNTNPARQQVTISQEKPPAYEPGSLIWLKRKIRFNKDIVYTISKSGVLRVLDRKGYDHPGWILGPMDDAGTGYLVAICTTFTRTPLEEWLVSRRLRNDMHHSLAMSTLPSSEPILLESITLPDETRKYRTLYLGRGELQKQAYVRTETILRVPASQLQPYFSSPTNEITPRLSLASFLLLLTKTGNTEDPYFLLFGRLPTISSRQRPRKLSQATPQFSYEGAGVWSKEFSSTVEILDVLNVVPLPYEDFIGTLPPTLGNMEESTEMQETGDILWSENVLPDREDRQDESLYSYAPETEEWCPTMADTDNEISDDEDDLEHQLQSLALIEAAQFHQTESPTMPNVCAVTDFQTPKSESGISFTEDVDVITSVSRQVMVEDSETLIDLVEEAKSTEKSLLGSANVAQFNQYAKEYIAEIESFSLTYQKVSVSRKPDYSYWNPTCTRRPAEEDISEHSEDVHARKRKKITHERPRGDRKPPSVFTCARAAWEIRNSLKHPLARARGITSSTNIPPNHPETHHNEMPSHVVNYDDLVSDRSMQLTGLSIVATPDELSQDDDGIQSFGTTLEKYLLKKSSKIFIYAYVCVDFLWIGGLAAAVAFLEKDTRRS</sequence>
<proteinExistence type="predicted"/>